<comment type="caution">
    <text evidence="1">The sequence shown here is derived from an EMBL/GenBank/DDBJ whole genome shotgun (WGS) entry which is preliminary data.</text>
</comment>
<proteinExistence type="predicted"/>
<dbReference type="Gene3D" id="3.40.50.720">
    <property type="entry name" value="NAD(P)-binding Rossmann-like Domain"/>
    <property type="match status" value="1"/>
</dbReference>
<dbReference type="SUPFAM" id="SSF51735">
    <property type="entry name" value="NAD(P)-binding Rossmann-fold domains"/>
    <property type="match status" value="1"/>
</dbReference>
<evidence type="ECO:0000313" key="1">
    <source>
        <dbReference type="EMBL" id="CAK9141902.1"/>
    </source>
</evidence>
<reference evidence="1 2" key="1">
    <citation type="submission" date="2024-02" db="EMBL/GenBank/DDBJ databases">
        <authorList>
            <person name="Vignale AGUSTIN F."/>
            <person name="Sosa J E."/>
            <person name="Modenutti C."/>
        </authorList>
    </citation>
    <scope>NUCLEOTIDE SEQUENCE [LARGE SCALE GENOMIC DNA]</scope>
</reference>
<evidence type="ECO:0000313" key="2">
    <source>
        <dbReference type="Proteomes" id="UP001642360"/>
    </source>
</evidence>
<keyword evidence="2" id="KW-1185">Reference proteome</keyword>
<dbReference type="InterPro" id="IPR036291">
    <property type="entry name" value="NAD(P)-bd_dom_sf"/>
</dbReference>
<name>A0ABC8RCB6_9AQUA</name>
<sequence>MKFIQTLLSLYLVIFFSYNRFFAYGQSKLANILHANELARRLKNEEGEITANSLHPGAIATNILHHHNLINVMLNCLGKYKRKNVQQGAATTCYLALHPQVKGVSGGYFSDSNVAKPSSLVKDAELAKKLWDFSLSLTEPK</sequence>
<dbReference type="AlphaFoldDB" id="A0ABC8RCB6"/>
<organism evidence="1 2">
    <name type="scientific">Ilex paraguariensis</name>
    <name type="common">yerba mate</name>
    <dbReference type="NCBI Taxonomy" id="185542"/>
    <lineage>
        <taxon>Eukaryota</taxon>
        <taxon>Viridiplantae</taxon>
        <taxon>Streptophyta</taxon>
        <taxon>Embryophyta</taxon>
        <taxon>Tracheophyta</taxon>
        <taxon>Spermatophyta</taxon>
        <taxon>Magnoliopsida</taxon>
        <taxon>eudicotyledons</taxon>
        <taxon>Gunneridae</taxon>
        <taxon>Pentapetalae</taxon>
        <taxon>asterids</taxon>
        <taxon>campanulids</taxon>
        <taxon>Aquifoliales</taxon>
        <taxon>Aquifoliaceae</taxon>
        <taxon>Ilex</taxon>
    </lineage>
</organism>
<dbReference type="EMBL" id="CAUOFW020001181">
    <property type="protein sequence ID" value="CAK9141902.1"/>
    <property type="molecule type" value="Genomic_DNA"/>
</dbReference>
<accession>A0ABC8RCB6</accession>
<dbReference type="PANTHER" id="PTHR48476:SF1">
    <property type="entry name" value="SHORT-CHAIN DEHYDROGENASE TIC 32, CHLOROPLASTIC-LIKE"/>
    <property type="match status" value="1"/>
</dbReference>
<dbReference type="Proteomes" id="UP001642360">
    <property type="component" value="Unassembled WGS sequence"/>
</dbReference>
<gene>
    <name evidence="1" type="ORF">ILEXP_LOCUS9527</name>
</gene>
<protein>
    <recommendedName>
        <fullName evidence="3">Short-chain dehydrogenase TIC 32, chloroplastic</fullName>
    </recommendedName>
</protein>
<dbReference type="PANTHER" id="PTHR48476">
    <property type="entry name" value="SHORT-CHAIN DEHYDROGENASE TIC 32, CHLOROPLASTIC-LIKE"/>
    <property type="match status" value="1"/>
</dbReference>
<evidence type="ECO:0008006" key="3">
    <source>
        <dbReference type="Google" id="ProtNLM"/>
    </source>
</evidence>
<dbReference type="InterPro" id="IPR055280">
    <property type="entry name" value="TIC32"/>
</dbReference>